<evidence type="ECO:0000313" key="3">
    <source>
        <dbReference type="Proteomes" id="UP000001817"/>
    </source>
</evidence>
<evidence type="ECO:0000256" key="1">
    <source>
        <dbReference type="SAM" id="MobiDB-lite"/>
    </source>
</evidence>
<dbReference type="Proteomes" id="UP000001817">
    <property type="component" value="Chromosome 2"/>
</dbReference>
<feature type="region of interest" description="Disordered" evidence="1">
    <location>
        <begin position="29"/>
        <end position="103"/>
    </location>
</feature>
<reference evidence="2 3" key="1">
    <citation type="journal article" date="2006" name="Proc. Natl. Acad. Sci. U.S.A.">
        <title>Burkholderia xenovorans LB400 harbors a multi-replicon, 9.73-Mbp genome shaped for versatility.</title>
        <authorList>
            <person name="Chain P.S."/>
            <person name="Denef V.J."/>
            <person name="Konstantinidis K.T."/>
            <person name="Vergez L.M."/>
            <person name="Agullo L."/>
            <person name="Reyes V.L."/>
            <person name="Hauser L."/>
            <person name="Cordova M."/>
            <person name="Gomez L."/>
            <person name="Gonzalez M."/>
            <person name="Land M."/>
            <person name="Lao V."/>
            <person name="Larimer F."/>
            <person name="LiPuma J.J."/>
            <person name="Mahenthiralingam E."/>
            <person name="Malfatti S.A."/>
            <person name="Marx C.J."/>
            <person name="Parnell J.J."/>
            <person name="Ramette A."/>
            <person name="Richardson P."/>
            <person name="Seeger M."/>
            <person name="Smith D."/>
            <person name="Spilker T."/>
            <person name="Sul W.J."/>
            <person name="Tsoi T.V."/>
            <person name="Ulrich L.E."/>
            <person name="Zhulin I.B."/>
            <person name="Tiedje J.M."/>
        </authorList>
    </citation>
    <scope>NUCLEOTIDE SEQUENCE [LARGE SCALE GENOMIC DNA]</scope>
    <source>
        <strain evidence="2 3">LB400</strain>
    </source>
</reference>
<evidence type="ECO:0000313" key="2">
    <source>
        <dbReference type="EMBL" id="ABE34200.1"/>
    </source>
</evidence>
<dbReference type="AlphaFoldDB" id="Q13NY9"/>
<proteinExistence type="predicted"/>
<dbReference type="KEGG" id="bxb:DR64_7073"/>
<gene>
    <name evidence="2" type="ORF">Bxe_B1768</name>
</gene>
<protein>
    <submittedName>
        <fullName evidence="2">Uncharacterized protein</fullName>
    </submittedName>
</protein>
<organism evidence="2 3">
    <name type="scientific">Paraburkholderia xenovorans (strain LB400)</name>
    <dbReference type="NCBI Taxonomy" id="266265"/>
    <lineage>
        <taxon>Bacteria</taxon>
        <taxon>Pseudomonadati</taxon>
        <taxon>Pseudomonadota</taxon>
        <taxon>Betaproteobacteria</taxon>
        <taxon>Burkholderiales</taxon>
        <taxon>Burkholderiaceae</taxon>
        <taxon>Paraburkholderia</taxon>
    </lineage>
</organism>
<name>Q13NY9_PARXL</name>
<dbReference type="EMBL" id="CP000271">
    <property type="protein sequence ID" value="ABE34200.1"/>
    <property type="molecule type" value="Genomic_DNA"/>
</dbReference>
<accession>Q13NY9</accession>
<feature type="compositionally biased region" description="Basic residues" evidence="1">
    <location>
        <begin position="72"/>
        <end position="83"/>
    </location>
</feature>
<keyword evidence="3" id="KW-1185">Reference proteome</keyword>
<dbReference type="KEGG" id="bxe:Bxe_B1768"/>
<dbReference type="STRING" id="266265.Bxe_B1768"/>
<sequence length="205" mass="22440">MRTGPPRSCREPRRATTCCVSLWEKSRIGRPALPARMPARRRRGRGVKGPPMYRSRSPSRHRPSGPGGPGARPRRRLRRHPGRPFRSNTTDTRSPCGPPLAAPPDIQTTALQANAFNMLYRPAINDDPQTLPGVCRESLCSGSVLHLERVAASGGSTLLSAAASVRGQLKSGGQVHDAVMTEIERAHQQFTRFSQPAELPGHIRH</sequence>